<reference evidence="2" key="1">
    <citation type="submission" date="2022-07" db="EMBL/GenBank/DDBJ databases">
        <title>Parvularcula maris sp. nov., an algicidal bacterium isolated from seawater.</title>
        <authorList>
            <person name="Li F."/>
        </authorList>
    </citation>
    <scope>NUCLEOTIDE SEQUENCE</scope>
    <source>
        <strain evidence="2">BGMRC 0090</strain>
    </source>
</reference>
<protein>
    <submittedName>
        <fullName evidence="2">Uncharacterized protein</fullName>
    </submittedName>
</protein>
<keyword evidence="1" id="KW-0812">Transmembrane</keyword>
<feature type="transmembrane region" description="Helical" evidence="1">
    <location>
        <begin position="127"/>
        <end position="151"/>
    </location>
</feature>
<feature type="transmembrane region" description="Helical" evidence="1">
    <location>
        <begin position="12"/>
        <end position="34"/>
    </location>
</feature>
<feature type="transmembrane region" description="Helical" evidence="1">
    <location>
        <begin position="186"/>
        <end position="206"/>
    </location>
</feature>
<proteinExistence type="predicted"/>
<keyword evidence="1" id="KW-0472">Membrane</keyword>
<keyword evidence="3" id="KW-1185">Reference proteome</keyword>
<accession>A0A9X2RJJ0</accession>
<comment type="caution">
    <text evidence="2">The sequence shown here is derived from an EMBL/GenBank/DDBJ whole genome shotgun (WGS) entry which is preliminary data.</text>
</comment>
<name>A0A9X2RJJ0_9PROT</name>
<dbReference type="RefSeq" id="WP_256618637.1">
    <property type="nucleotide sequence ID" value="NZ_JANIBC010000002.1"/>
</dbReference>
<evidence type="ECO:0000313" key="2">
    <source>
        <dbReference type="EMBL" id="MCQ8184788.1"/>
    </source>
</evidence>
<feature type="transmembrane region" description="Helical" evidence="1">
    <location>
        <begin position="54"/>
        <end position="76"/>
    </location>
</feature>
<dbReference type="AlphaFoldDB" id="A0A9X2RJJ0"/>
<gene>
    <name evidence="2" type="ORF">NOG11_05240</name>
</gene>
<organism evidence="2 3">
    <name type="scientific">Parvularcula maris</name>
    <dbReference type="NCBI Taxonomy" id="2965077"/>
    <lineage>
        <taxon>Bacteria</taxon>
        <taxon>Pseudomonadati</taxon>
        <taxon>Pseudomonadota</taxon>
        <taxon>Alphaproteobacteria</taxon>
        <taxon>Parvularculales</taxon>
        <taxon>Parvularculaceae</taxon>
        <taxon>Parvularcula</taxon>
    </lineage>
</organism>
<sequence>MNNSAERSRAGIAATAGLLIPVATTAVYMSTLGGPSEPGYAGFEAYVTNRWSEIVTVWLTETVGFAIGAIAALGLAQQAGSERASWNAVAFGSIAGLVSTAIGIGLFRNFGTAGEANFALTIGVLNLSFFFFFLGKALLGAGAAGLGYALLKRSSGLSKVLGGVSILAGVVALGVNIVAMAQGLALTFPGGLTGTIAALIGAGAAFKLTRSPAAQTEETLEETASLLRPQTA</sequence>
<dbReference type="EMBL" id="JANIBC010000002">
    <property type="protein sequence ID" value="MCQ8184788.1"/>
    <property type="molecule type" value="Genomic_DNA"/>
</dbReference>
<dbReference type="Proteomes" id="UP001142610">
    <property type="component" value="Unassembled WGS sequence"/>
</dbReference>
<feature type="transmembrane region" description="Helical" evidence="1">
    <location>
        <begin position="160"/>
        <end position="180"/>
    </location>
</feature>
<keyword evidence="1" id="KW-1133">Transmembrane helix</keyword>
<evidence type="ECO:0000313" key="3">
    <source>
        <dbReference type="Proteomes" id="UP001142610"/>
    </source>
</evidence>
<evidence type="ECO:0000256" key="1">
    <source>
        <dbReference type="SAM" id="Phobius"/>
    </source>
</evidence>
<feature type="transmembrane region" description="Helical" evidence="1">
    <location>
        <begin position="88"/>
        <end position="107"/>
    </location>
</feature>